<dbReference type="PANTHER" id="PTHR43157">
    <property type="entry name" value="PHOSPHATIDYLINOSITOL-GLYCAN BIOSYNTHESIS CLASS F PROTEIN-RELATED"/>
    <property type="match status" value="1"/>
</dbReference>
<dbReference type="Gene3D" id="3.40.50.720">
    <property type="entry name" value="NAD(P)-binding Rossmann-like Domain"/>
    <property type="match status" value="1"/>
</dbReference>
<dbReference type="GO" id="GO:0016491">
    <property type="term" value="F:oxidoreductase activity"/>
    <property type="evidence" value="ECO:0007669"/>
    <property type="project" value="UniProtKB-KW"/>
</dbReference>
<dbReference type="InterPro" id="IPR036291">
    <property type="entry name" value="NAD(P)-bd_dom_sf"/>
</dbReference>
<keyword evidence="3" id="KW-1185">Reference proteome</keyword>
<dbReference type="SUPFAM" id="SSF51735">
    <property type="entry name" value="NAD(P)-binding Rossmann-fold domains"/>
    <property type="match status" value="1"/>
</dbReference>
<evidence type="ECO:0000313" key="3">
    <source>
        <dbReference type="Proteomes" id="UP001218188"/>
    </source>
</evidence>
<proteinExistence type="predicted"/>
<dbReference type="PANTHER" id="PTHR43157:SF31">
    <property type="entry name" value="PHOSPHATIDYLINOSITOL-GLYCAN BIOSYNTHESIS CLASS F PROTEIN"/>
    <property type="match status" value="1"/>
</dbReference>
<feature type="non-terminal residue" evidence="2">
    <location>
        <position position="86"/>
    </location>
</feature>
<reference evidence="2" key="1">
    <citation type="submission" date="2023-03" db="EMBL/GenBank/DDBJ databases">
        <title>Massive genome expansion in bonnet fungi (Mycena s.s.) driven by repeated elements and novel gene families across ecological guilds.</title>
        <authorList>
            <consortium name="Lawrence Berkeley National Laboratory"/>
            <person name="Harder C.B."/>
            <person name="Miyauchi S."/>
            <person name="Viragh M."/>
            <person name="Kuo A."/>
            <person name="Thoen E."/>
            <person name="Andreopoulos B."/>
            <person name="Lu D."/>
            <person name="Skrede I."/>
            <person name="Drula E."/>
            <person name="Henrissat B."/>
            <person name="Morin E."/>
            <person name="Kohler A."/>
            <person name="Barry K."/>
            <person name="LaButti K."/>
            <person name="Morin E."/>
            <person name="Salamov A."/>
            <person name="Lipzen A."/>
            <person name="Mereny Z."/>
            <person name="Hegedus B."/>
            <person name="Baldrian P."/>
            <person name="Stursova M."/>
            <person name="Weitz H."/>
            <person name="Taylor A."/>
            <person name="Grigoriev I.V."/>
            <person name="Nagy L.G."/>
            <person name="Martin F."/>
            <person name="Kauserud H."/>
        </authorList>
    </citation>
    <scope>NUCLEOTIDE SEQUENCE</scope>
    <source>
        <strain evidence="2">CBHHK200</strain>
    </source>
</reference>
<accession>A0AAD6SZ79</accession>
<sequence>NTGLGFEATKHSAAMNPGRLILACRSESKGRVAVDEVEAATAGYAKTELWHVDLPEFKSATKFADRFERNGGRVDTLIANADVTTR</sequence>
<gene>
    <name evidence="2" type="ORF">C8F04DRAFT_926460</name>
</gene>
<feature type="non-terminal residue" evidence="2">
    <location>
        <position position="1"/>
    </location>
</feature>
<name>A0AAD6SZ79_9AGAR</name>
<evidence type="ECO:0000256" key="1">
    <source>
        <dbReference type="ARBA" id="ARBA00023002"/>
    </source>
</evidence>
<comment type="caution">
    <text evidence="2">The sequence shown here is derived from an EMBL/GenBank/DDBJ whole genome shotgun (WGS) entry which is preliminary data.</text>
</comment>
<dbReference type="EMBL" id="JARJCM010000042">
    <property type="protein sequence ID" value="KAJ7036525.1"/>
    <property type="molecule type" value="Genomic_DNA"/>
</dbReference>
<evidence type="ECO:0000313" key="2">
    <source>
        <dbReference type="EMBL" id="KAJ7036525.1"/>
    </source>
</evidence>
<keyword evidence="1" id="KW-0560">Oxidoreductase</keyword>
<protein>
    <submittedName>
        <fullName evidence="2">Uncharacterized protein</fullName>
    </submittedName>
</protein>
<dbReference type="AlphaFoldDB" id="A0AAD6SZ79"/>
<dbReference type="Proteomes" id="UP001218188">
    <property type="component" value="Unassembled WGS sequence"/>
</dbReference>
<organism evidence="2 3">
    <name type="scientific">Mycena alexandri</name>
    <dbReference type="NCBI Taxonomy" id="1745969"/>
    <lineage>
        <taxon>Eukaryota</taxon>
        <taxon>Fungi</taxon>
        <taxon>Dikarya</taxon>
        <taxon>Basidiomycota</taxon>
        <taxon>Agaricomycotina</taxon>
        <taxon>Agaricomycetes</taxon>
        <taxon>Agaricomycetidae</taxon>
        <taxon>Agaricales</taxon>
        <taxon>Marasmiineae</taxon>
        <taxon>Mycenaceae</taxon>
        <taxon>Mycena</taxon>
    </lineage>
</organism>